<dbReference type="AlphaFoldDB" id="A0AAU8A2X6"/>
<dbReference type="RefSeq" id="WP_353438561.1">
    <property type="nucleotide sequence ID" value="NZ_CP099959.1"/>
</dbReference>
<dbReference type="GO" id="GO:0010181">
    <property type="term" value="F:FMN binding"/>
    <property type="evidence" value="ECO:0007669"/>
    <property type="project" value="InterPro"/>
</dbReference>
<comment type="similarity">
    <text evidence="2">Belongs to the NADH:flavin oxidoreductase/NADH oxidase family.</text>
</comment>
<dbReference type="SUPFAM" id="SSF51395">
    <property type="entry name" value="FMN-linked oxidoreductases"/>
    <property type="match status" value="1"/>
</dbReference>
<reference evidence="5" key="1">
    <citation type="submission" date="2022-06" db="EMBL/GenBank/DDBJ databases">
        <title>New Polynucleobacter species.</title>
        <authorList>
            <person name="Hahn M.W."/>
        </authorList>
    </citation>
    <scope>NUCLEOTIDE SEQUENCE</scope>
    <source>
        <strain evidence="5">UK-FUSCHL-C3</strain>
    </source>
</reference>
<dbReference type="GO" id="GO:0016628">
    <property type="term" value="F:oxidoreductase activity, acting on the CH-CH group of donors, NAD or NADP as acceptor"/>
    <property type="evidence" value="ECO:0007669"/>
    <property type="project" value="UniProtKB-ARBA"/>
</dbReference>
<evidence type="ECO:0000313" key="5">
    <source>
        <dbReference type="EMBL" id="XCC57524.1"/>
    </source>
</evidence>
<gene>
    <name evidence="5" type="ORF">NKE59_08540</name>
</gene>
<evidence type="ECO:0000256" key="1">
    <source>
        <dbReference type="ARBA" id="ARBA00001917"/>
    </source>
</evidence>
<proteinExistence type="inferred from homology"/>
<feature type="domain" description="NADH:flavin oxidoreductase/NADH oxidase N-terminal" evidence="4">
    <location>
        <begin position="3"/>
        <end position="340"/>
    </location>
</feature>
<dbReference type="PANTHER" id="PTHR22893">
    <property type="entry name" value="NADH OXIDOREDUCTASE-RELATED"/>
    <property type="match status" value="1"/>
</dbReference>
<dbReference type="Gene3D" id="3.20.20.70">
    <property type="entry name" value="Aldolase class I"/>
    <property type="match status" value="1"/>
</dbReference>
<name>A0AAU8A2X6_9BURK</name>
<sequence length="362" mass="39460">MNLLTPITLGAVSLENRVLMAPLTRMRADNEGVPSPLAIEYYAQRASAGLIISEATQISELGKGYPATPGIYSEPQVEAWRKITDAVHAQGGKIFLQLWHVGRISHSSLHPNDGLPVAPSAIKPAGKVYTASWALAEYETPHSLSLDEIKQLRSEYVHAAKQAQLAGFDGVELHAANGYLLDQFLQDGTNQRTDQYGSSIENRCKLVLEILQDIIPIWGSGRVGIRLSPYGSFNDIADSDPQKLFSYLINVLNTFNLSYLHLIEPRATTAGGSDQLLADAPRTGQLFRPLFAGKVVLAGGFDQAGAEKAIADGEADAIAFGRLFISNPDLPRRFELNAELNPYNRATFYGGNEKGYTDYPTL</sequence>
<dbReference type="EMBL" id="CP099959">
    <property type="protein sequence ID" value="XCC57524.1"/>
    <property type="molecule type" value="Genomic_DNA"/>
</dbReference>
<evidence type="ECO:0000259" key="4">
    <source>
        <dbReference type="Pfam" id="PF00724"/>
    </source>
</evidence>
<dbReference type="GO" id="GO:0005829">
    <property type="term" value="C:cytosol"/>
    <property type="evidence" value="ECO:0007669"/>
    <property type="project" value="UniProtKB-ARBA"/>
</dbReference>
<evidence type="ECO:0000256" key="3">
    <source>
        <dbReference type="ARBA" id="ARBA00023002"/>
    </source>
</evidence>
<dbReference type="InterPro" id="IPR001155">
    <property type="entry name" value="OxRdtase_FMN_N"/>
</dbReference>
<evidence type="ECO:0000256" key="2">
    <source>
        <dbReference type="ARBA" id="ARBA00005979"/>
    </source>
</evidence>
<protein>
    <submittedName>
        <fullName evidence="5">Alkene reductase</fullName>
    </submittedName>
</protein>
<comment type="cofactor">
    <cofactor evidence="1">
        <name>FMN</name>
        <dbReference type="ChEBI" id="CHEBI:58210"/>
    </cofactor>
</comment>
<keyword evidence="3" id="KW-0560">Oxidoreductase</keyword>
<dbReference type="PANTHER" id="PTHR22893:SF98">
    <property type="entry name" value="OXIDOREDUCTASE"/>
    <property type="match status" value="1"/>
</dbReference>
<accession>A0AAU8A2X6</accession>
<dbReference type="CDD" id="cd02933">
    <property type="entry name" value="OYE_like_FMN"/>
    <property type="match status" value="1"/>
</dbReference>
<dbReference type="FunFam" id="3.20.20.70:FF:000059">
    <property type="entry name" value="N-ethylmaleimide reductase, FMN-linked"/>
    <property type="match status" value="1"/>
</dbReference>
<organism evidence="5">
    <name type="scientific">Polynucleobacter sp. UK-FUSCHL-C3</name>
    <dbReference type="NCBI Taxonomy" id="2955208"/>
    <lineage>
        <taxon>Bacteria</taxon>
        <taxon>Pseudomonadati</taxon>
        <taxon>Pseudomonadota</taxon>
        <taxon>Betaproteobacteria</taxon>
        <taxon>Burkholderiales</taxon>
        <taxon>Burkholderiaceae</taxon>
        <taxon>Polynucleobacter</taxon>
    </lineage>
</organism>
<dbReference type="InterPro" id="IPR045247">
    <property type="entry name" value="Oye-like"/>
</dbReference>
<dbReference type="Pfam" id="PF00724">
    <property type="entry name" value="Oxidored_FMN"/>
    <property type="match status" value="1"/>
</dbReference>
<dbReference type="InterPro" id="IPR013785">
    <property type="entry name" value="Aldolase_TIM"/>
</dbReference>